<dbReference type="PANTHER" id="PTHR43080:SF2">
    <property type="entry name" value="CBS DOMAIN-CONTAINING PROTEIN"/>
    <property type="match status" value="1"/>
</dbReference>
<dbReference type="PROSITE" id="PS51371">
    <property type="entry name" value="CBS"/>
    <property type="match status" value="2"/>
</dbReference>
<dbReference type="InterPro" id="IPR000644">
    <property type="entry name" value="CBS_dom"/>
</dbReference>
<organism evidence="4 5">
    <name type="scientific">Nitrospira defluvii</name>
    <dbReference type="NCBI Taxonomy" id="330214"/>
    <lineage>
        <taxon>Bacteria</taxon>
        <taxon>Pseudomonadati</taxon>
        <taxon>Nitrospirota</taxon>
        <taxon>Nitrospiria</taxon>
        <taxon>Nitrospirales</taxon>
        <taxon>Nitrospiraceae</taxon>
        <taxon>Nitrospira</taxon>
    </lineage>
</organism>
<dbReference type="InterPro" id="IPR046342">
    <property type="entry name" value="CBS_dom_sf"/>
</dbReference>
<feature type="domain" description="CBS" evidence="3">
    <location>
        <begin position="203"/>
        <end position="258"/>
    </location>
</feature>
<evidence type="ECO:0000313" key="4">
    <source>
        <dbReference type="EMBL" id="CAE6737570.1"/>
    </source>
</evidence>
<comment type="caution">
    <text evidence="4">The sequence shown here is derived from an EMBL/GenBank/DDBJ whole genome shotgun (WGS) entry which is preliminary data.</text>
</comment>
<evidence type="ECO:0000256" key="2">
    <source>
        <dbReference type="PROSITE-ProRule" id="PRU00703"/>
    </source>
</evidence>
<dbReference type="Proteomes" id="UP000675880">
    <property type="component" value="Unassembled WGS sequence"/>
</dbReference>
<dbReference type="Pfam" id="PF00571">
    <property type="entry name" value="CBS"/>
    <property type="match status" value="2"/>
</dbReference>
<dbReference type="EMBL" id="CAJNBJ010000004">
    <property type="protein sequence ID" value="CAE6737570.1"/>
    <property type="molecule type" value="Genomic_DNA"/>
</dbReference>
<dbReference type="PANTHER" id="PTHR43080">
    <property type="entry name" value="CBS DOMAIN-CONTAINING PROTEIN CBSX3, MITOCHONDRIAL"/>
    <property type="match status" value="1"/>
</dbReference>
<dbReference type="SMART" id="SM00116">
    <property type="entry name" value="CBS"/>
    <property type="match status" value="2"/>
</dbReference>
<evidence type="ECO:0000256" key="1">
    <source>
        <dbReference type="ARBA" id="ARBA00023122"/>
    </source>
</evidence>
<name>A0ABM8R7R0_9BACT</name>
<gene>
    <name evidence="4" type="ORF">NSPZN2_120004</name>
</gene>
<feature type="domain" description="CBS" evidence="3">
    <location>
        <begin position="138"/>
        <end position="194"/>
    </location>
</feature>
<protein>
    <submittedName>
        <fullName evidence="4">Signal transduction protein</fullName>
    </submittedName>
</protein>
<dbReference type="InterPro" id="IPR051257">
    <property type="entry name" value="Diverse_CBS-Domain"/>
</dbReference>
<evidence type="ECO:0000259" key="3">
    <source>
        <dbReference type="PROSITE" id="PS51371"/>
    </source>
</evidence>
<evidence type="ECO:0000313" key="5">
    <source>
        <dbReference type="Proteomes" id="UP000675880"/>
    </source>
</evidence>
<dbReference type="Gene3D" id="3.10.580.10">
    <property type="entry name" value="CBS-domain"/>
    <property type="match status" value="1"/>
</dbReference>
<keyword evidence="1 2" id="KW-0129">CBS domain</keyword>
<dbReference type="RefSeq" id="WP_213041897.1">
    <property type="nucleotide sequence ID" value="NZ_CAJNBJ010000004.1"/>
</dbReference>
<proteinExistence type="predicted"/>
<accession>A0ABM8R7R0</accession>
<dbReference type="SUPFAM" id="SSF54631">
    <property type="entry name" value="CBS-domain pair"/>
    <property type="match status" value="1"/>
</dbReference>
<sequence length="258" mass="28710">MAKKLKSSQEPADVLSRHIEDVRGTLATFQTFLSRRKGNASLEAFDEQAEELLSEAFGGASEELEAYQYAKLGEAAILPEEAQEAGTHNLDRESLHQRKQVLESCLAQLELKRSTRIGRDWRRTLGERIDGRTVAEFMSSEVRSVHKGASIKEAGRLLQKWRIGSLLVDDGSRYLGIITDTDLSRKAVAKGLDPNTTTVMSCMSKVVITIEDSEPIKEALRLMKKEGIRHLPVTEDGTIIGVLSVGDLLRAYQKMLEL</sequence>
<reference evidence="4 5" key="1">
    <citation type="submission" date="2021-02" db="EMBL/GenBank/DDBJ databases">
        <authorList>
            <person name="Han P."/>
        </authorList>
    </citation>
    <scope>NUCLEOTIDE SEQUENCE [LARGE SCALE GENOMIC DNA]</scope>
    <source>
        <strain evidence="4">Candidatus Nitrospira sp. ZN2</strain>
    </source>
</reference>
<keyword evidence="5" id="KW-1185">Reference proteome</keyword>